<accession>A0A0G0MKY5</accession>
<dbReference type="InterPro" id="IPR036111">
    <property type="entry name" value="Mal/L-sulfo/L-lacto_DH-like_sf"/>
</dbReference>
<proteinExistence type="inferred from homology"/>
<name>A0A0G0MKY5_9BACT</name>
<dbReference type="InterPro" id="IPR043144">
    <property type="entry name" value="Mal/L-sulf/L-lact_DH-like_ah"/>
</dbReference>
<dbReference type="Pfam" id="PF02615">
    <property type="entry name" value="Ldh_2"/>
    <property type="match status" value="1"/>
</dbReference>
<comment type="caution">
    <text evidence="3">The sequence shown here is derived from an EMBL/GenBank/DDBJ whole genome shotgun (WGS) entry which is preliminary data.</text>
</comment>
<dbReference type="Gene3D" id="3.30.1370.60">
    <property type="entry name" value="Hypothetical oxidoreductase yiak, domain 2"/>
    <property type="match status" value="1"/>
</dbReference>
<dbReference type="GO" id="GO:0016491">
    <property type="term" value="F:oxidoreductase activity"/>
    <property type="evidence" value="ECO:0007669"/>
    <property type="project" value="UniProtKB-KW"/>
</dbReference>
<dbReference type="SUPFAM" id="SSF89733">
    <property type="entry name" value="L-sulfolactate dehydrogenase-like"/>
    <property type="match status" value="1"/>
</dbReference>
<dbReference type="AlphaFoldDB" id="A0A0G0MKY5"/>
<organism evidence="3 4">
    <name type="scientific">Candidatus Woesebacteria bacterium GW2011_GWB1_38_5b</name>
    <dbReference type="NCBI Taxonomy" id="1618569"/>
    <lineage>
        <taxon>Bacteria</taxon>
        <taxon>Candidatus Woeseibacteriota</taxon>
    </lineage>
</organism>
<reference evidence="3 4" key="1">
    <citation type="journal article" date="2015" name="Nature">
        <title>rRNA introns, odd ribosomes, and small enigmatic genomes across a large radiation of phyla.</title>
        <authorList>
            <person name="Brown C.T."/>
            <person name="Hug L.A."/>
            <person name="Thomas B.C."/>
            <person name="Sharon I."/>
            <person name="Castelle C.J."/>
            <person name="Singh A."/>
            <person name="Wilkins M.J."/>
            <person name="Williams K.H."/>
            <person name="Banfield J.F."/>
        </authorList>
    </citation>
    <scope>NUCLEOTIDE SEQUENCE [LARGE SCALE GENOMIC DNA]</scope>
</reference>
<evidence type="ECO:0000313" key="4">
    <source>
        <dbReference type="Proteomes" id="UP000034181"/>
    </source>
</evidence>
<comment type="similarity">
    <text evidence="1">Belongs to the LDH2/MDH2 oxidoreductase family.</text>
</comment>
<evidence type="ECO:0000256" key="1">
    <source>
        <dbReference type="ARBA" id="ARBA00006056"/>
    </source>
</evidence>
<dbReference type="PANTHER" id="PTHR11091:SF0">
    <property type="entry name" value="MALATE DEHYDROGENASE"/>
    <property type="match status" value="1"/>
</dbReference>
<sequence>MKVKITELKEKVNKYLQTSGMNEHDSSVMTDLIVEQEMVGNQFSPVGELAGKHARLIENAKDAKEEIATEKPSLKLVKGNGRLAPLITADYLEEIVKKAKTQGIYAFGVYDSTYNEFFDIFCRRIVAKDCIGIIFENGGPQGVVPFGGKKDITGTNPIAYGIPTHKYPMIFDGATAMHAWGRIKQAKENNEKLPDGYLDKAGKETTDPNEAVAILTFGGFKGYAINLLVDVLSGALVRGKSGLDQPADSQRYIGTLIIVIDPAAFGDIKDFKDSTTKLVEDILAVPPVDPNKPVKVPGIRGSERIEQFEKSGEIEIKDEDWEKFLKK</sequence>
<dbReference type="EMBL" id="LBUZ01000033">
    <property type="protein sequence ID" value="KKQ74389.1"/>
    <property type="molecule type" value="Genomic_DNA"/>
</dbReference>
<gene>
    <name evidence="3" type="ORF">US96_C0033G0006</name>
</gene>
<evidence type="ECO:0000313" key="3">
    <source>
        <dbReference type="EMBL" id="KKQ74389.1"/>
    </source>
</evidence>
<dbReference type="PANTHER" id="PTHR11091">
    <property type="entry name" value="OXIDOREDUCTASE-RELATED"/>
    <property type="match status" value="1"/>
</dbReference>
<keyword evidence="2" id="KW-0560">Oxidoreductase</keyword>
<dbReference type="InterPro" id="IPR003767">
    <property type="entry name" value="Malate/L-lactate_DH-like"/>
</dbReference>
<evidence type="ECO:0000256" key="2">
    <source>
        <dbReference type="ARBA" id="ARBA00023002"/>
    </source>
</evidence>
<dbReference type="InterPro" id="IPR043143">
    <property type="entry name" value="Mal/L-sulf/L-lact_DH-like_NADP"/>
</dbReference>
<dbReference type="Proteomes" id="UP000034181">
    <property type="component" value="Unassembled WGS sequence"/>
</dbReference>
<protein>
    <submittedName>
        <fullName evidence="3">Malate/L-sulfolactate dehydrogenase</fullName>
    </submittedName>
</protein>
<dbReference type="Gene3D" id="1.10.1530.10">
    <property type="match status" value="1"/>
</dbReference>